<gene>
    <name evidence="2" type="ORF">NC662_18825</name>
</gene>
<feature type="domain" description="Colicin D C-terminal" evidence="1">
    <location>
        <begin position="127"/>
        <end position="212"/>
    </location>
</feature>
<keyword evidence="3" id="KW-1185">Reference proteome</keyword>
<accession>A0ABU2F5C0</accession>
<proteinExistence type="predicted"/>
<dbReference type="InterPro" id="IPR037178">
    <property type="entry name" value="ColicinD_C_sf"/>
</dbReference>
<dbReference type="RefSeq" id="WP_005532779.1">
    <property type="nucleotide sequence ID" value="NZ_BAABDY010000005.1"/>
</dbReference>
<dbReference type="Gene3D" id="3.10.450.200">
    <property type="match status" value="1"/>
</dbReference>
<dbReference type="InterPro" id="IPR038233">
    <property type="entry name" value="Colicin_D/E5_nuclease"/>
</dbReference>
<reference evidence="2 3" key="1">
    <citation type="submission" date="2022-06" db="EMBL/GenBank/DDBJ databases">
        <title>Haloarcula sp. a new haloarchaeum isolate from saline soil.</title>
        <authorList>
            <person name="Strakova D."/>
            <person name="Galisteo C."/>
            <person name="Sanchez-Porro C."/>
            <person name="Ventosa A."/>
        </authorList>
    </citation>
    <scope>NUCLEOTIDE SEQUENCE [LARGE SCALE GENOMIC DNA]</scope>
    <source>
        <strain evidence="2 3">JCM 15760</strain>
    </source>
</reference>
<protein>
    <recommendedName>
        <fullName evidence="1">Colicin D C-terminal domain-containing protein</fullName>
    </recommendedName>
</protein>
<dbReference type="EMBL" id="JAMQCP010000005">
    <property type="protein sequence ID" value="MDS0255764.1"/>
    <property type="molecule type" value="Genomic_DNA"/>
</dbReference>
<dbReference type="InterPro" id="IPR024440">
    <property type="entry name" value="ColicinD_C"/>
</dbReference>
<comment type="caution">
    <text evidence="2">The sequence shown here is derived from an EMBL/GenBank/DDBJ whole genome shotgun (WGS) entry which is preliminary data.</text>
</comment>
<evidence type="ECO:0000259" key="1">
    <source>
        <dbReference type="Pfam" id="PF11429"/>
    </source>
</evidence>
<name>A0ABU2F5C0_HALAR</name>
<dbReference type="Pfam" id="PF11429">
    <property type="entry name" value="Colicin_D"/>
    <property type="match status" value="1"/>
</dbReference>
<dbReference type="Proteomes" id="UP001248536">
    <property type="component" value="Unassembled WGS sequence"/>
</dbReference>
<sequence length="222" mass="24640">MVARGGDDGVSLLDEQVCNSPCDSFTEAWHGLKQTDSISSYDATTFHNKLLDAVRRDSISDERAADLLGDAKKLATDEGRDATNVINRDDVFSRKLIQRYADSDSTGVDTLRKMDELGEVDLPDSQIDSKYKHADDFGVNGNKNPENKERFKEAIAEHAVDPDTEVIEGKYKRLEGDQSVTHIYNSRTGNNVIVDDGEFLTGYKLTADQRQNMESTGIIDGE</sequence>
<organism evidence="2 3">
    <name type="scientific">Haloarcula argentinensis</name>
    <dbReference type="NCBI Taxonomy" id="43776"/>
    <lineage>
        <taxon>Archaea</taxon>
        <taxon>Methanobacteriati</taxon>
        <taxon>Methanobacteriota</taxon>
        <taxon>Stenosarchaea group</taxon>
        <taxon>Halobacteria</taxon>
        <taxon>Halobacteriales</taxon>
        <taxon>Haloarculaceae</taxon>
        <taxon>Haloarcula</taxon>
    </lineage>
</organism>
<evidence type="ECO:0000313" key="3">
    <source>
        <dbReference type="Proteomes" id="UP001248536"/>
    </source>
</evidence>
<evidence type="ECO:0000313" key="2">
    <source>
        <dbReference type="EMBL" id="MDS0255764.1"/>
    </source>
</evidence>
<dbReference type="SUPFAM" id="SSF102824">
    <property type="entry name" value="Colicin D/E5 nuclease domain"/>
    <property type="match status" value="1"/>
</dbReference>